<evidence type="ECO:0008006" key="4">
    <source>
        <dbReference type="Google" id="ProtNLM"/>
    </source>
</evidence>
<comment type="caution">
    <text evidence="2">The sequence shown here is derived from an EMBL/GenBank/DDBJ whole genome shotgun (WGS) entry which is preliminary data.</text>
</comment>
<evidence type="ECO:0000313" key="2">
    <source>
        <dbReference type="EMBL" id="KAL0007887.1"/>
    </source>
</evidence>
<sequence>MDLSLLLLKVMITISLLGFFSKLIQICDALILIPERLRSKLRKQGIRGPPPSFLLGNINDIKKMKSTASKTQPGELALTHNCSSAVFPFFGLWRKQYGN</sequence>
<accession>A0AAW2DBT2</accession>
<keyword evidence="3" id="KW-1185">Reference proteome</keyword>
<gene>
    <name evidence="2" type="ORF">SO802_009389</name>
</gene>
<organism evidence="2 3">
    <name type="scientific">Lithocarpus litseifolius</name>
    <dbReference type="NCBI Taxonomy" id="425828"/>
    <lineage>
        <taxon>Eukaryota</taxon>
        <taxon>Viridiplantae</taxon>
        <taxon>Streptophyta</taxon>
        <taxon>Embryophyta</taxon>
        <taxon>Tracheophyta</taxon>
        <taxon>Spermatophyta</taxon>
        <taxon>Magnoliopsida</taxon>
        <taxon>eudicotyledons</taxon>
        <taxon>Gunneridae</taxon>
        <taxon>Pentapetalae</taxon>
        <taxon>rosids</taxon>
        <taxon>fabids</taxon>
        <taxon>Fagales</taxon>
        <taxon>Fagaceae</taxon>
        <taxon>Lithocarpus</taxon>
    </lineage>
</organism>
<name>A0AAW2DBT2_9ROSI</name>
<reference evidence="2 3" key="1">
    <citation type="submission" date="2024-01" db="EMBL/GenBank/DDBJ databases">
        <title>A telomere-to-telomere, gap-free genome of sweet tea (Lithocarpus litseifolius).</title>
        <authorList>
            <person name="Zhou J."/>
        </authorList>
    </citation>
    <scope>NUCLEOTIDE SEQUENCE [LARGE SCALE GENOMIC DNA]</scope>
    <source>
        <strain evidence="2">Zhou-2022a</strain>
        <tissue evidence="2">Leaf</tissue>
    </source>
</reference>
<evidence type="ECO:0000313" key="3">
    <source>
        <dbReference type="Proteomes" id="UP001459277"/>
    </source>
</evidence>
<dbReference type="EMBL" id="JAZDWU010000003">
    <property type="protein sequence ID" value="KAL0007887.1"/>
    <property type="molecule type" value="Genomic_DNA"/>
</dbReference>
<dbReference type="AlphaFoldDB" id="A0AAW2DBT2"/>
<keyword evidence="1" id="KW-1133">Transmembrane helix</keyword>
<feature type="transmembrane region" description="Helical" evidence="1">
    <location>
        <begin position="6"/>
        <end position="33"/>
    </location>
</feature>
<keyword evidence="1" id="KW-0472">Membrane</keyword>
<dbReference type="Proteomes" id="UP001459277">
    <property type="component" value="Unassembled WGS sequence"/>
</dbReference>
<protein>
    <recommendedName>
        <fullName evidence="4">Cytochrome P450</fullName>
    </recommendedName>
</protein>
<proteinExistence type="predicted"/>
<keyword evidence="1" id="KW-0812">Transmembrane</keyword>
<evidence type="ECO:0000256" key="1">
    <source>
        <dbReference type="SAM" id="Phobius"/>
    </source>
</evidence>